<evidence type="ECO:0000313" key="5">
    <source>
        <dbReference type="Proteomes" id="UP000663891"/>
    </source>
</evidence>
<evidence type="ECO:0000313" key="4">
    <source>
        <dbReference type="EMBL" id="CAF3833479.1"/>
    </source>
</evidence>
<evidence type="ECO:0000256" key="1">
    <source>
        <dbReference type="SAM" id="Phobius"/>
    </source>
</evidence>
<feature type="transmembrane region" description="Helical" evidence="1">
    <location>
        <begin position="253"/>
        <end position="272"/>
    </location>
</feature>
<dbReference type="EMBL" id="CAJNON010000281">
    <property type="protein sequence ID" value="CAF1165972.1"/>
    <property type="molecule type" value="Genomic_DNA"/>
</dbReference>
<dbReference type="EMBL" id="CAJOAY010001366">
    <property type="protein sequence ID" value="CAF3833479.1"/>
    <property type="molecule type" value="Genomic_DNA"/>
</dbReference>
<accession>A0A814TXI7</accession>
<dbReference type="OrthoDB" id="9987366at2759"/>
<feature type="chain" id="PRO_5035602858" evidence="2">
    <location>
        <begin position="21"/>
        <end position="273"/>
    </location>
</feature>
<protein>
    <submittedName>
        <fullName evidence="3">Uncharacterized protein</fullName>
    </submittedName>
</protein>
<comment type="caution">
    <text evidence="3">The sequence shown here is derived from an EMBL/GenBank/DDBJ whole genome shotgun (WGS) entry which is preliminary data.</text>
</comment>
<keyword evidence="1" id="KW-1133">Transmembrane helix</keyword>
<sequence>MLLIQRFILLICCCFLNCNALQCLTNCSYTFNFDTPFNVPSRCNQQVSAEKCRVQLTFWYYLQEYVVNFEAEPSKTIISTDNQRTTMIEIKPTESFFFYYGISHTCTNGDSCAQEFAQIAVYEIIKRQINYLAIVNELRPLILTAPQSANDSDLACFSSNENVRQCAIANIHGTCTISDKLIKNEIIHSCSNDMHTKMSYLNISDSGSYATFNINCNRPLCNGQLTLKAVKDIMFKYNVTVSPQGRLNNGSQFIKISSWFMMIIIVTILINLN</sequence>
<feature type="signal peptide" evidence="2">
    <location>
        <begin position="1"/>
        <end position="20"/>
    </location>
</feature>
<keyword evidence="1" id="KW-0812">Transmembrane</keyword>
<name>A0A814TXI7_9BILA</name>
<dbReference type="Proteomes" id="UP000663891">
    <property type="component" value="Unassembled WGS sequence"/>
</dbReference>
<dbReference type="AlphaFoldDB" id="A0A814TXI7"/>
<reference evidence="3" key="1">
    <citation type="submission" date="2021-02" db="EMBL/GenBank/DDBJ databases">
        <authorList>
            <person name="Nowell W R."/>
        </authorList>
    </citation>
    <scope>NUCLEOTIDE SEQUENCE</scope>
</reference>
<keyword evidence="1" id="KW-0472">Membrane</keyword>
<keyword evidence="2" id="KW-0732">Signal</keyword>
<organism evidence="3 5">
    <name type="scientific">Adineta steineri</name>
    <dbReference type="NCBI Taxonomy" id="433720"/>
    <lineage>
        <taxon>Eukaryota</taxon>
        <taxon>Metazoa</taxon>
        <taxon>Spiralia</taxon>
        <taxon>Gnathifera</taxon>
        <taxon>Rotifera</taxon>
        <taxon>Eurotatoria</taxon>
        <taxon>Bdelloidea</taxon>
        <taxon>Adinetida</taxon>
        <taxon>Adinetidae</taxon>
        <taxon>Adineta</taxon>
    </lineage>
</organism>
<proteinExistence type="predicted"/>
<evidence type="ECO:0000313" key="3">
    <source>
        <dbReference type="EMBL" id="CAF1165972.1"/>
    </source>
</evidence>
<dbReference type="Proteomes" id="UP000663881">
    <property type="component" value="Unassembled WGS sequence"/>
</dbReference>
<gene>
    <name evidence="4" type="ORF">OKA104_LOCUS20439</name>
    <name evidence="3" type="ORF">VCS650_LOCUS23635</name>
</gene>
<evidence type="ECO:0000256" key="2">
    <source>
        <dbReference type="SAM" id="SignalP"/>
    </source>
</evidence>